<dbReference type="InterPro" id="IPR000700">
    <property type="entry name" value="PAS-assoc_C"/>
</dbReference>
<organism evidence="8 9">
    <name type="scientific">Marinobacter fuscus</name>
    <dbReference type="NCBI Taxonomy" id="2109942"/>
    <lineage>
        <taxon>Bacteria</taxon>
        <taxon>Pseudomonadati</taxon>
        <taxon>Pseudomonadota</taxon>
        <taxon>Gammaproteobacteria</taxon>
        <taxon>Pseudomonadales</taxon>
        <taxon>Marinobacteraceae</taxon>
        <taxon>Marinobacter</taxon>
    </lineage>
</organism>
<evidence type="ECO:0000313" key="8">
    <source>
        <dbReference type="EMBL" id="PSF13471.1"/>
    </source>
</evidence>
<evidence type="ECO:0000256" key="4">
    <source>
        <dbReference type="SAM" id="Phobius"/>
    </source>
</evidence>
<dbReference type="Proteomes" id="UP000239866">
    <property type="component" value="Unassembled WGS sequence"/>
</dbReference>
<evidence type="ECO:0000256" key="2">
    <source>
        <dbReference type="ARBA" id="ARBA00012528"/>
    </source>
</evidence>
<dbReference type="PROSITE" id="PS50112">
    <property type="entry name" value="PAS"/>
    <property type="match status" value="1"/>
</dbReference>
<evidence type="ECO:0000256" key="3">
    <source>
        <dbReference type="ARBA" id="ARBA00034247"/>
    </source>
</evidence>
<comment type="caution">
    <text evidence="8">The sequence shown here is derived from an EMBL/GenBank/DDBJ whole genome shotgun (WGS) entry which is preliminary data.</text>
</comment>
<dbReference type="FunFam" id="3.30.70.270:FF:000001">
    <property type="entry name" value="Diguanylate cyclase domain protein"/>
    <property type="match status" value="1"/>
</dbReference>
<feature type="transmembrane region" description="Helical" evidence="4">
    <location>
        <begin position="61"/>
        <end position="80"/>
    </location>
</feature>
<gene>
    <name evidence="8" type="ORF">C7H09_02385</name>
</gene>
<dbReference type="RefSeq" id="WP_106761034.1">
    <property type="nucleotide sequence ID" value="NZ_PXNP01000009.1"/>
</dbReference>
<dbReference type="InterPro" id="IPR000160">
    <property type="entry name" value="GGDEF_dom"/>
</dbReference>
<dbReference type="PROSITE" id="PS50887">
    <property type="entry name" value="GGDEF"/>
    <property type="match status" value="1"/>
</dbReference>
<dbReference type="InterPro" id="IPR043128">
    <property type="entry name" value="Rev_trsase/Diguanyl_cyclase"/>
</dbReference>
<evidence type="ECO:0000313" key="9">
    <source>
        <dbReference type="Proteomes" id="UP000239866"/>
    </source>
</evidence>
<dbReference type="OrthoDB" id="5620448at2"/>
<dbReference type="GO" id="GO:1902201">
    <property type="term" value="P:negative regulation of bacterial-type flagellum-dependent cell motility"/>
    <property type="evidence" value="ECO:0007669"/>
    <property type="project" value="TreeGrafter"/>
</dbReference>
<name>A0A2T1KTP3_9GAMM</name>
<dbReference type="EMBL" id="PXNP01000009">
    <property type="protein sequence ID" value="PSF13471.1"/>
    <property type="molecule type" value="Genomic_DNA"/>
</dbReference>
<dbReference type="InterPro" id="IPR000014">
    <property type="entry name" value="PAS"/>
</dbReference>
<evidence type="ECO:0000259" key="7">
    <source>
        <dbReference type="PROSITE" id="PS50887"/>
    </source>
</evidence>
<keyword evidence="4" id="KW-0472">Membrane</keyword>
<feature type="domain" description="GGDEF" evidence="7">
    <location>
        <begin position="264"/>
        <end position="398"/>
    </location>
</feature>
<dbReference type="AlphaFoldDB" id="A0A2T1KTP3"/>
<dbReference type="InterPro" id="IPR029787">
    <property type="entry name" value="Nucleotide_cyclase"/>
</dbReference>
<dbReference type="PANTHER" id="PTHR45138">
    <property type="entry name" value="REGULATORY COMPONENTS OF SENSORY TRANSDUCTION SYSTEM"/>
    <property type="match status" value="1"/>
</dbReference>
<dbReference type="CDD" id="cd00130">
    <property type="entry name" value="PAS"/>
    <property type="match status" value="1"/>
</dbReference>
<dbReference type="PROSITE" id="PS50113">
    <property type="entry name" value="PAC"/>
    <property type="match status" value="1"/>
</dbReference>
<evidence type="ECO:0000259" key="6">
    <source>
        <dbReference type="PROSITE" id="PS50113"/>
    </source>
</evidence>
<dbReference type="GO" id="GO:0043709">
    <property type="term" value="P:cell adhesion involved in single-species biofilm formation"/>
    <property type="evidence" value="ECO:0007669"/>
    <property type="project" value="TreeGrafter"/>
</dbReference>
<dbReference type="GO" id="GO:0052621">
    <property type="term" value="F:diguanylate cyclase activity"/>
    <property type="evidence" value="ECO:0007669"/>
    <property type="project" value="UniProtKB-EC"/>
</dbReference>
<feature type="transmembrane region" description="Helical" evidence="4">
    <location>
        <begin position="24"/>
        <end position="41"/>
    </location>
</feature>
<comment type="catalytic activity">
    <reaction evidence="3">
        <text>2 GTP = 3',3'-c-di-GMP + 2 diphosphate</text>
        <dbReference type="Rhea" id="RHEA:24898"/>
        <dbReference type="ChEBI" id="CHEBI:33019"/>
        <dbReference type="ChEBI" id="CHEBI:37565"/>
        <dbReference type="ChEBI" id="CHEBI:58805"/>
        <dbReference type="EC" id="2.7.7.65"/>
    </reaction>
</comment>
<dbReference type="SMART" id="SM00267">
    <property type="entry name" value="GGDEF"/>
    <property type="match status" value="1"/>
</dbReference>
<dbReference type="GO" id="GO:0005886">
    <property type="term" value="C:plasma membrane"/>
    <property type="evidence" value="ECO:0007669"/>
    <property type="project" value="TreeGrafter"/>
</dbReference>
<evidence type="ECO:0000259" key="5">
    <source>
        <dbReference type="PROSITE" id="PS50112"/>
    </source>
</evidence>
<dbReference type="Pfam" id="PF00990">
    <property type="entry name" value="GGDEF"/>
    <property type="match status" value="1"/>
</dbReference>
<dbReference type="SUPFAM" id="SSF55073">
    <property type="entry name" value="Nucleotide cyclase"/>
    <property type="match status" value="1"/>
</dbReference>
<dbReference type="InterPro" id="IPR001610">
    <property type="entry name" value="PAC"/>
</dbReference>
<accession>A0A2T1KTP3</accession>
<dbReference type="SMART" id="SM00086">
    <property type="entry name" value="PAC"/>
    <property type="match status" value="1"/>
</dbReference>
<dbReference type="PANTHER" id="PTHR45138:SF9">
    <property type="entry name" value="DIGUANYLATE CYCLASE DGCM-RELATED"/>
    <property type="match status" value="1"/>
</dbReference>
<reference evidence="8 9" key="1">
    <citation type="submission" date="2018-03" db="EMBL/GenBank/DDBJ databases">
        <title>Marinobacter brunus sp. nov., a marine bacterium of Gamma-proteobacteria isolated from the surface seawater of the South China Sea.</title>
        <authorList>
            <person name="Cheng H."/>
            <person name="Wu Y.-H."/>
            <person name="Xamxidin M."/>
            <person name="Xu X.-W."/>
        </authorList>
    </citation>
    <scope>NUCLEOTIDE SEQUENCE [LARGE SCALE GENOMIC DNA]</scope>
    <source>
        <strain evidence="8 9">NH169-3</strain>
    </source>
</reference>
<dbReference type="Gene3D" id="3.30.450.20">
    <property type="entry name" value="PAS domain"/>
    <property type="match status" value="1"/>
</dbReference>
<dbReference type="InterPro" id="IPR013655">
    <property type="entry name" value="PAS_fold_3"/>
</dbReference>
<feature type="domain" description="PAC" evidence="6">
    <location>
        <begin position="181"/>
        <end position="232"/>
    </location>
</feature>
<proteinExistence type="predicted"/>
<keyword evidence="9" id="KW-1185">Reference proteome</keyword>
<sequence>MEPGSPEDWQLRQLRDNHSPMRRAGWVTLVYVLTGVVWIVLSDRLIGSLVANVELLVLLQTWKGVLFFLVTGLVLFYVIYRQLNHDRALLSLQYEQRRALRFRERQLTVLMNNLPGMAYRCHPDEHWTMSFVSAGCADLTGYQSDELVNNRSVSFASLIDEASQPEIALAVEKAVDRDGAFSVEYALTRKDGERIWVWERGCSVEDESGVRFVEGIILDISDRKALEQELEVLATRDSLTGLLNRRESARVLAEEQARASRYRRPLALLWADIDHFKRINDTWGHAAGDQVLCAVSDLLRDSVRSVDTVGRFGGEEFIVILPEMGAEEAREVAERLREQVGRQVVTLPGGETVSLTISIGVAAFPDHGQTQEELCAAADKAMYRAKKQGRNCAVMAQAS</sequence>
<dbReference type="InterPro" id="IPR035965">
    <property type="entry name" value="PAS-like_dom_sf"/>
</dbReference>
<dbReference type="InterPro" id="IPR050469">
    <property type="entry name" value="Diguanylate_Cyclase"/>
</dbReference>
<comment type="cofactor">
    <cofactor evidence="1">
        <name>Mg(2+)</name>
        <dbReference type="ChEBI" id="CHEBI:18420"/>
    </cofactor>
</comment>
<dbReference type="SUPFAM" id="SSF55785">
    <property type="entry name" value="PYP-like sensor domain (PAS domain)"/>
    <property type="match status" value="1"/>
</dbReference>
<dbReference type="Gene3D" id="3.30.70.270">
    <property type="match status" value="1"/>
</dbReference>
<keyword evidence="4" id="KW-1133">Transmembrane helix</keyword>
<keyword evidence="4" id="KW-0812">Transmembrane</keyword>
<dbReference type="NCBIfam" id="TIGR00229">
    <property type="entry name" value="sensory_box"/>
    <property type="match status" value="1"/>
</dbReference>
<feature type="domain" description="PAS" evidence="5">
    <location>
        <begin position="103"/>
        <end position="178"/>
    </location>
</feature>
<protein>
    <recommendedName>
        <fullName evidence="2">diguanylate cyclase</fullName>
        <ecNumber evidence="2">2.7.7.65</ecNumber>
    </recommendedName>
</protein>
<dbReference type="CDD" id="cd01949">
    <property type="entry name" value="GGDEF"/>
    <property type="match status" value="1"/>
</dbReference>
<dbReference type="NCBIfam" id="TIGR00254">
    <property type="entry name" value="GGDEF"/>
    <property type="match status" value="1"/>
</dbReference>
<dbReference type="EC" id="2.7.7.65" evidence="2"/>
<dbReference type="Pfam" id="PF08447">
    <property type="entry name" value="PAS_3"/>
    <property type="match status" value="1"/>
</dbReference>
<evidence type="ECO:0000256" key="1">
    <source>
        <dbReference type="ARBA" id="ARBA00001946"/>
    </source>
</evidence>